<organism evidence="6 7">
    <name type="scientific">Fredinandcohnia quinoae</name>
    <dbReference type="NCBI Taxonomy" id="2918902"/>
    <lineage>
        <taxon>Bacteria</taxon>
        <taxon>Bacillati</taxon>
        <taxon>Bacillota</taxon>
        <taxon>Bacilli</taxon>
        <taxon>Bacillales</taxon>
        <taxon>Bacillaceae</taxon>
        <taxon>Fredinandcohnia</taxon>
    </lineage>
</organism>
<comment type="subunit">
    <text evidence="5">Forms a complex with TatA.</text>
</comment>
<sequence>MVDDLQTEVKSEETTIEHLSDLRKALIKSTIFFVVMFGVIIFYMPKILPLLTNDYKIVLLGPLDVVRFYTGVGGALGLGLTAPFLCFQIWKFVKPALAPSESRIALTYVPFILMSFIIGVTFGYFVVFQILFEFLMGIGQSSFDMIVTAREYFSFMLISTISLGLLFELPISMVFLTSLGIVTPEKLKTTRKYSYICLGLISALITPPDFISQLVVLVPLIILYELGILLSTFTYKKKIANQVKLA</sequence>
<evidence type="ECO:0000313" key="6">
    <source>
        <dbReference type="EMBL" id="MCH1626691.1"/>
    </source>
</evidence>
<dbReference type="GO" id="GO:0009977">
    <property type="term" value="F:proton motive force dependent protein transmembrane transporter activity"/>
    <property type="evidence" value="ECO:0007669"/>
    <property type="project" value="TreeGrafter"/>
</dbReference>
<dbReference type="PRINTS" id="PR01840">
    <property type="entry name" value="TATCFAMILY"/>
</dbReference>
<dbReference type="RefSeq" id="WP_240256610.1">
    <property type="nucleotide sequence ID" value="NZ_JAKTTI010000026.1"/>
</dbReference>
<name>A0AAW5E9I2_9BACI</name>
<keyword evidence="5" id="KW-1003">Cell membrane</keyword>
<comment type="similarity">
    <text evidence="5">Belongs to the TatC family.</text>
</comment>
<dbReference type="PROSITE" id="PS01218">
    <property type="entry name" value="TATC"/>
    <property type="match status" value="1"/>
</dbReference>
<dbReference type="GO" id="GO:0043953">
    <property type="term" value="P:protein transport by the Tat complex"/>
    <property type="evidence" value="ECO:0007669"/>
    <property type="project" value="UniProtKB-UniRule"/>
</dbReference>
<dbReference type="Proteomes" id="UP001431131">
    <property type="component" value="Unassembled WGS sequence"/>
</dbReference>
<keyword evidence="5" id="KW-0653">Protein transport</keyword>
<gene>
    <name evidence="5 6" type="primary">tatC</name>
    <name evidence="6" type="ORF">MJG50_15235</name>
</gene>
<keyword evidence="4 5" id="KW-0472">Membrane</keyword>
<feature type="transmembrane region" description="Helical" evidence="5">
    <location>
        <begin position="68"/>
        <end position="93"/>
    </location>
</feature>
<evidence type="ECO:0000256" key="4">
    <source>
        <dbReference type="ARBA" id="ARBA00023136"/>
    </source>
</evidence>
<evidence type="ECO:0000256" key="5">
    <source>
        <dbReference type="HAMAP-Rule" id="MF_00902"/>
    </source>
</evidence>
<evidence type="ECO:0000313" key="7">
    <source>
        <dbReference type="Proteomes" id="UP001431131"/>
    </source>
</evidence>
<evidence type="ECO:0000256" key="1">
    <source>
        <dbReference type="ARBA" id="ARBA00004141"/>
    </source>
</evidence>
<evidence type="ECO:0000256" key="2">
    <source>
        <dbReference type="ARBA" id="ARBA00022692"/>
    </source>
</evidence>
<protein>
    <recommendedName>
        <fullName evidence="5">Sec-independent protein translocase protein TatC</fullName>
    </recommendedName>
</protein>
<evidence type="ECO:0000256" key="3">
    <source>
        <dbReference type="ARBA" id="ARBA00022989"/>
    </source>
</evidence>
<dbReference type="PANTHER" id="PTHR30371:SF4">
    <property type="entry name" value="SEC-INDEPENDENT PROTEIN TRANSLOCASE PROTEIN TATCD"/>
    <property type="match status" value="1"/>
</dbReference>
<dbReference type="InterPro" id="IPR002033">
    <property type="entry name" value="TatC"/>
</dbReference>
<feature type="transmembrane region" description="Helical" evidence="5">
    <location>
        <begin position="152"/>
        <end position="181"/>
    </location>
</feature>
<dbReference type="PANTHER" id="PTHR30371">
    <property type="entry name" value="SEC-INDEPENDENT PROTEIN TRANSLOCASE PROTEIN TATC"/>
    <property type="match status" value="1"/>
</dbReference>
<dbReference type="EMBL" id="JAKTTI010000026">
    <property type="protein sequence ID" value="MCH1626691.1"/>
    <property type="molecule type" value="Genomic_DNA"/>
</dbReference>
<comment type="subcellular location">
    <subcellularLocation>
        <location evidence="5">Cell membrane</location>
        <topology evidence="5">Multi-pass membrane protein</topology>
    </subcellularLocation>
    <subcellularLocation>
        <location evidence="1">Membrane</location>
        <topology evidence="1">Multi-pass membrane protein</topology>
    </subcellularLocation>
</comment>
<dbReference type="NCBIfam" id="TIGR00945">
    <property type="entry name" value="tatC"/>
    <property type="match status" value="1"/>
</dbReference>
<comment type="function">
    <text evidence="5">Part of the twin-arginine translocation (Tat) system that transports large folded proteins containing a characteristic twin-arginine motif in their signal peptide across membranes.</text>
</comment>
<keyword evidence="5" id="KW-0811">Translocation</keyword>
<keyword evidence="5" id="KW-0813">Transport</keyword>
<feature type="transmembrane region" description="Helical" evidence="5">
    <location>
        <begin position="105"/>
        <end position="132"/>
    </location>
</feature>
<reference evidence="6" key="1">
    <citation type="submission" date="2022-02" db="EMBL/GenBank/DDBJ databases">
        <title>Fredinandcohnia quinoae sp. nov. isolated from Chenopodium quinoa seeds.</title>
        <authorList>
            <person name="Saati-Santamaria Z."/>
            <person name="Flores-Felix J.D."/>
            <person name="Igual J.M."/>
            <person name="Velazquez E."/>
            <person name="Garcia-Fraile P."/>
            <person name="Martinez-Molina E."/>
        </authorList>
    </citation>
    <scope>NUCLEOTIDE SEQUENCE</scope>
    <source>
        <strain evidence="6">SECRCQ15</strain>
    </source>
</reference>
<accession>A0AAW5E9I2</accession>
<dbReference type="GO" id="GO:0033281">
    <property type="term" value="C:TAT protein transport complex"/>
    <property type="evidence" value="ECO:0007669"/>
    <property type="project" value="UniProtKB-UniRule"/>
</dbReference>
<dbReference type="AlphaFoldDB" id="A0AAW5E9I2"/>
<feature type="transmembrane region" description="Helical" evidence="5">
    <location>
        <begin position="30"/>
        <end position="48"/>
    </location>
</feature>
<proteinExistence type="inferred from homology"/>
<keyword evidence="2 5" id="KW-0812">Transmembrane</keyword>
<feature type="transmembrane region" description="Helical" evidence="5">
    <location>
        <begin position="217"/>
        <end position="235"/>
    </location>
</feature>
<comment type="caution">
    <text evidence="6">The sequence shown here is derived from an EMBL/GenBank/DDBJ whole genome shotgun (WGS) entry which is preliminary data.</text>
</comment>
<dbReference type="InterPro" id="IPR019820">
    <property type="entry name" value="Sec-indep_translocase_CS"/>
</dbReference>
<feature type="transmembrane region" description="Helical" evidence="5">
    <location>
        <begin position="193"/>
        <end position="211"/>
    </location>
</feature>
<dbReference type="HAMAP" id="MF_00902">
    <property type="entry name" value="TatC"/>
    <property type="match status" value="1"/>
</dbReference>
<keyword evidence="3 5" id="KW-1133">Transmembrane helix</keyword>
<dbReference type="Pfam" id="PF00902">
    <property type="entry name" value="TatC"/>
    <property type="match status" value="1"/>
</dbReference>
<dbReference type="GO" id="GO:0065002">
    <property type="term" value="P:intracellular protein transmembrane transport"/>
    <property type="evidence" value="ECO:0007669"/>
    <property type="project" value="TreeGrafter"/>
</dbReference>
<keyword evidence="7" id="KW-1185">Reference proteome</keyword>